<accession>A0A2S7K6R3</accession>
<evidence type="ECO:0000256" key="8">
    <source>
        <dbReference type="HAMAP-Rule" id="MF_00222"/>
    </source>
</evidence>
<dbReference type="GO" id="GO:0009073">
    <property type="term" value="P:aromatic amino acid family biosynthetic process"/>
    <property type="evidence" value="ECO:0007669"/>
    <property type="project" value="UniProtKB-KW"/>
</dbReference>
<dbReference type="InterPro" id="IPR006151">
    <property type="entry name" value="Shikm_DH/Glu-tRNA_Rdtase"/>
</dbReference>
<dbReference type="GO" id="GO:0005829">
    <property type="term" value="C:cytosol"/>
    <property type="evidence" value="ECO:0007669"/>
    <property type="project" value="TreeGrafter"/>
</dbReference>
<dbReference type="Gene3D" id="3.40.50.720">
    <property type="entry name" value="NAD(P)-binding Rossmann-like Domain"/>
    <property type="match status" value="1"/>
</dbReference>
<evidence type="ECO:0000259" key="9">
    <source>
        <dbReference type="Pfam" id="PF01488"/>
    </source>
</evidence>
<comment type="catalytic activity">
    <reaction evidence="7 8">
        <text>shikimate + NADP(+) = 3-dehydroshikimate + NADPH + H(+)</text>
        <dbReference type="Rhea" id="RHEA:17737"/>
        <dbReference type="ChEBI" id="CHEBI:15378"/>
        <dbReference type="ChEBI" id="CHEBI:16630"/>
        <dbReference type="ChEBI" id="CHEBI:36208"/>
        <dbReference type="ChEBI" id="CHEBI:57783"/>
        <dbReference type="ChEBI" id="CHEBI:58349"/>
        <dbReference type="EC" id="1.1.1.25"/>
    </reaction>
</comment>
<evidence type="ECO:0000256" key="5">
    <source>
        <dbReference type="ARBA" id="ARBA00023002"/>
    </source>
</evidence>
<feature type="active site" description="Proton acceptor" evidence="8">
    <location>
        <position position="75"/>
    </location>
</feature>
<feature type="binding site" evidence="8">
    <location>
        <begin position="22"/>
        <end position="24"/>
    </location>
    <ligand>
        <name>shikimate</name>
        <dbReference type="ChEBI" id="CHEBI:36208"/>
    </ligand>
</feature>
<dbReference type="GO" id="GO:0004764">
    <property type="term" value="F:shikimate 3-dehydrogenase (NADP+) activity"/>
    <property type="evidence" value="ECO:0007669"/>
    <property type="project" value="UniProtKB-UniRule"/>
</dbReference>
<dbReference type="NCBIfam" id="NF001312">
    <property type="entry name" value="PRK00258.1-4"/>
    <property type="match status" value="1"/>
</dbReference>
<dbReference type="GO" id="GO:0019632">
    <property type="term" value="P:shikimate metabolic process"/>
    <property type="evidence" value="ECO:0007669"/>
    <property type="project" value="InterPro"/>
</dbReference>
<evidence type="ECO:0000313" key="11">
    <source>
        <dbReference type="EMBL" id="PQA88205.1"/>
    </source>
</evidence>
<dbReference type="OrthoDB" id="9792692at2"/>
<comment type="subunit">
    <text evidence="8">Homodimer.</text>
</comment>
<feature type="binding site" evidence="8">
    <location>
        <position position="222"/>
    </location>
    <ligand>
        <name>shikimate</name>
        <dbReference type="ChEBI" id="CHEBI:36208"/>
    </ligand>
</feature>
<feature type="binding site" evidence="8">
    <location>
        <position position="71"/>
    </location>
    <ligand>
        <name>shikimate</name>
        <dbReference type="ChEBI" id="CHEBI:36208"/>
    </ligand>
</feature>
<reference evidence="11 12" key="1">
    <citation type="submission" date="2017-12" db="EMBL/GenBank/DDBJ databases">
        <authorList>
            <person name="Hurst M.R.H."/>
        </authorList>
    </citation>
    <scope>NUCLEOTIDE SEQUENCE [LARGE SCALE GENOMIC DNA]</scope>
    <source>
        <strain evidence="11 12">SY-3-19</strain>
    </source>
</reference>
<dbReference type="GO" id="GO:0009423">
    <property type="term" value="P:chorismate biosynthetic process"/>
    <property type="evidence" value="ECO:0007669"/>
    <property type="project" value="UniProtKB-UniRule"/>
</dbReference>
<dbReference type="CDD" id="cd01065">
    <property type="entry name" value="NAD_bind_Shikimate_DH"/>
    <property type="match status" value="1"/>
</dbReference>
<evidence type="ECO:0000256" key="3">
    <source>
        <dbReference type="ARBA" id="ARBA00022605"/>
    </source>
</evidence>
<dbReference type="Pfam" id="PF01488">
    <property type="entry name" value="Shikimate_DH"/>
    <property type="match status" value="1"/>
</dbReference>
<evidence type="ECO:0000256" key="1">
    <source>
        <dbReference type="ARBA" id="ARBA00004871"/>
    </source>
</evidence>
<evidence type="ECO:0000256" key="4">
    <source>
        <dbReference type="ARBA" id="ARBA00022857"/>
    </source>
</evidence>
<comment type="caution">
    <text evidence="11">The sequence shown here is derived from an EMBL/GenBank/DDBJ whole genome shotgun (WGS) entry which is preliminary data.</text>
</comment>
<comment type="pathway">
    <text evidence="1 8">Metabolic intermediate biosynthesis; chorismate biosynthesis; chorismate from D-erythrose 4-phosphate and phosphoenolpyruvate: step 4/7.</text>
</comment>
<dbReference type="SUPFAM" id="SSF51735">
    <property type="entry name" value="NAD(P)-binding Rossmann-fold domains"/>
    <property type="match status" value="1"/>
</dbReference>
<dbReference type="Pfam" id="PF08501">
    <property type="entry name" value="Shikimate_dh_N"/>
    <property type="match status" value="1"/>
</dbReference>
<keyword evidence="3 8" id="KW-0028">Amino-acid biosynthesis</keyword>
<dbReference type="InterPro" id="IPR046346">
    <property type="entry name" value="Aminoacid_DH-like_N_sf"/>
</dbReference>
<comment type="function">
    <text evidence="8">Involved in the biosynthesis of the chorismate, which leads to the biosynthesis of aromatic amino acids. Catalyzes the reversible NADPH linked reduction of 3-dehydroshikimate (DHSA) to yield shikimate (SA).</text>
</comment>
<dbReference type="UniPathway" id="UPA00053">
    <property type="reaction ID" value="UER00087"/>
</dbReference>
<organism evidence="11 12">
    <name type="scientific">Hyphococcus luteus</name>
    <dbReference type="NCBI Taxonomy" id="2058213"/>
    <lineage>
        <taxon>Bacteria</taxon>
        <taxon>Pseudomonadati</taxon>
        <taxon>Pseudomonadota</taxon>
        <taxon>Alphaproteobacteria</taxon>
        <taxon>Parvularculales</taxon>
        <taxon>Parvularculaceae</taxon>
        <taxon>Hyphococcus</taxon>
    </lineage>
</organism>
<feature type="binding site" evidence="8">
    <location>
        <position position="220"/>
    </location>
    <ligand>
        <name>NADP(+)</name>
        <dbReference type="ChEBI" id="CHEBI:58349"/>
    </ligand>
</feature>
<feature type="binding site" evidence="8">
    <location>
        <position position="96"/>
    </location>
    <ligand>
        <name>shikimate</name>
        <dbReference type="ChEBI" id="CHEBI:36208"/>
    </ligand>
</feature>
<feature type="binding site" evidence="8">
    <location>
        <position position="110"/>
    </location>
    <ligand>
        <name>shikimate</name>
        <dbReference type="ChEBI" id="CHEBI:36208"/>
    </ligand>
</feature>
<proteinExistence type="inferred from homology"/>
<feature type="binding site" evidence="8">
    <location>
        <begin position="133"/>
        <end position="137"/>
    </location>
    <ligand>
        <name>NADP(+)</name>
        <dbReference type="ChEBI" id="CHEBI:58349"/>
    </ligand>
</feature>
<dbReference type="InterPro" id="IPR011342">
    <property type="entry name" value="Shikimate_DH"/>
</dbReference>
<evidence type="ECO:0000256" key="6">
    <source>
        <dbReference type="ARBA" id="ARBA00023141"/>
    </source>
</evidence>
<evidence type="ECO:0000313" key="12">
    <source>
        <dbReference type="Proteomes" id="UP000239504"/>
    </source>
</evidence>
<feature type="domain" description="Quinate/shikimate 5-dehydrogenase/glutamyl-tRNA reductase" evidence="9">
    <location>
        <begin position="120"/>
        <end position="195"/>
    </location>
</feature>
<dbReference type="InterPro" id="IPR036291">
    <property type="entry name" value="NAD(P)-bd_dom_sf"/>
</dbReference>
<dbReference type="InterPro" id="IPR013708">
    <property type="entry name" value="Shikimate_DH-bd_N"/>
</dbReference>
<protein>
    <recommendedName>
        <fullName evidence="2 8">Shikimate dehydrogenase (NADP(+))</fullName>
        <shortName evidence="8">SDH</shortName>
        <ecNumber evidence="2 8">1.1.1.25</ecNumber>
    </recommendedName>
</protein>
<feature type="binding site" evidence="8">
    <location>
        <position position="87"/>
    </location>
    <ligand>
        <name>NADP(+)</name>
        <dbReference type="ChEBI" id="CHEBI:58349"/>
    </ligand>
</feature>
<feature type="domain" description="Shikimate dehydrogenase substrate binding N-terminal" evidence="10">
    <location>
        <begin position="14"/>
        <end position="97"/>
    </location>
</feature>
<dbReference type="GO" id="GO:0008652">
    <property type="term" value="P:amino acid biosynthetic process"/>
    <property type="evidence" value="ECO:0007669"/>
    <property type="project" value="UniProtKB-KW"/>
</dbReference>
<comment type="similarity">
    <text evidence="8">Belongs to the shikimate dehydrogenase family.</text>
</comment>
<dbReference type="Proteomes" id="UP000239504">
    <property type="component" value="Unassembled WGS sequence"/>
</dbReference>
<dbReference type="Gene3D" id="3.40.50.10860">
    <property type="entry name" value="Leucine Dehydrogenase, chain A, domain 1"/>
    <property type="match status" value="1"/>
</dbReference>
<dbReference type="PANTHER" id="PTHR21089">
    <property type="entry name" value="SHIKIMATE DEHYDROGENASE"/>
    <property type="match status" value="1"/>
</dbReference>
<keyword evidence="12" id="KW-1185">Reference proteome</keyword>
<keyword evidence="4 8" id="KW-0521">NADP</keyword>
<dbReference type="SUPFAM" id="SSF53223">
    <property type="entry name" value="Aminoacid dehydrogenase-like, N-terminal domain"/>
    <property type="match status" value="1"/>
</dbReference>
<dbReference type="PANTHER" id="PTHR21089:SF1">
    <property type="entry name" value="BIFUNCTIONAL 3-DEHYDROQUINATE DEHYDRATASE_SHIKIMATE DEHYDROGENASE, CHLOROPLASTIC"/>
    <property type="match status" value="1"/>
</dbReference>
<feature type="binding site" evidence="8">
    <location>
        <position position="250"/>
    </location>
    <ligand>
        <name>shikimate</name>
        <dbReference type="ChEBI" id="CHEBI:36208"/>
    </ligand>
</feature>
<evidence type="ECO:0000259" key="10">
    <source>
        <dbReference type="Pfam" id="PF08501"/>
    </source>
</evidence>
<name>A0A2S7K6R3_9PROT</name>
<feature type="binding site" evidence="8">
    <location>
        <begin position="157"/>
        <end position="162"/>
    </location>
    <ligand>
        <name>NADP(+)</name>
        <dbReference type="ChEBI" id="CHEBI:58349"/>
    </ligand>
</feature>
<evidence type="ECO:0000256" key="2">
    <source>
        <dbReference type="ARBA" id="ARBA00012962"/>
    </source>
</evidence>
<dbReference type="EMBL" id="PJCH01000005">
    <property type="protein sequence ID" value="PQA88205.1"/>
    <property type="molecule type" value="Genomic_DNA"/>
</dbReference>
<dbReference type="HAMAP" id="MF_00222">
    <property type="entry name" value="Shikimate_DH_AroE"/>
    <property type="match status" value="1"/>
</dbReference>
<evidence type="ECO:0000256" key="7">
    <source>
        <dbReference type="ARBA" id="ARBA00049442"/>
    </source>
</evidence>
<keyword evidence="6 8" id="KW-0057">Aromatic amino acid biosynthesis</keyword>
<sequence length="283" mass="29601">MVEKKNNTPILAGVVGWPVGHSLSPLIHGTWAKRAGVNGYYIPVPVAPDYDDFAVAMDALKTLGFAGVNITIPHKEHALRYTSEASDAARRAGAANMLTFGEKSYADNSDITGFTEAVRATSSAPGQSALVLGAGGAARGVVLALQSLGFADIAVANRTRAKSEELAKTFGLSVADWEDRTKVLENIDLLVNTTSLGMAGQPPLEIDLADLKPGALVADIVYAPLETPLLKAAKASGHKTVDGLAMLMHQAVPGFKTWFGGEAVVDDALRAVLVEDLNKRGGA</sequence>
<gene>
    <name evidence="8" type="primary">aroE</name>
    <name evidence="11" type="ORF">CW354_07825</name>
</gene>
<dbReference type="AlphaFoldDB" id="A0A2S7K6R3"/>
<keyword evidence="5 8" id="KW-0560">Oxidoreductase</keyword>
<dbReference type="GO" id="GO:0050661">
    <property type="term" value="F:NADP binding"/>
    <property type="evidence" value="ECO:0007669"/>
    <property type="project" value="InterPro"/>
</dbReference>
<dbReference type="NCBIfam" id="TIGR00507">
    <property type="entry name" value="aroE"/>
    <property type="match status" value="1"/>
</dbReference>
<dbReference type="EC" id="1.1.1.25" evidence="2 8"/>
<dbReference type="InterPro" id="IPR022893">
    <property type="entry name" value="Shikimate_DH_fam"/>
</dbReference>
<dbReference type="RefSeq" id="WP_104829450.1">
    <property type="nucleotide sequence ID" value="NZ_PJCH01000005.1"/>
</dbReference>
<feature type="binding site" evidence="8">
    <location>
        <position position="243"/>
    </location>
    <ligand>
        <name>NADP(+)</name>
        <dbReference type="ChEBI" id="CHEBI:58349"/>
    </ligand>
</feature>